<dbReference type="CDD" id="cd06336">
    <property type="entry name" value="PBP1_ABC_ligand_binding-like"/>
    <property type="match status" value="1"/>
</dbReference>
<dbReference type="SUPFAM" id="SSF53822">
    <property type="entry name" value="Periplasmic binding protein-like I"/>
    <property type="match status" value="1"/>
</dbReference>
<evidence type="ECO:0000313" key="5">
    <source>
        <dbReference type="EMBL" id="CAB3738464.1"/>
    </source>
</evidence>
<reference evidence="5 8" key="2">
    <citation type="submission" date="2020-04" db="EMBL/GenBank/DDBJ databases">
        <authorList>
            <person name="De Canck E."/>
        </authorList>
    </citation>
    <scope>NUCLEOTIDE SEQUENCE [LARGE SCALE GENOMIC DNA]</scope>
    <source>
        <strain evidence="5 8">LMG 27174</strain>
    </source>
</reference>
<accession>A0A2N7VYJ7</accession>
<sequence>MYFSRIRLLSAVVPALAASAFGSAAQADETIKVGLSVPLSGSGVVWGKGADWMCKRAAQEVKDAGGVKVKGKVYNFQCISYDNKYTAAEGTKVAQTLLNRDGVKYMAATGTAPANAAQSMTERQGVLFFTESWGKSSKGPKFPMTFSLINSPFEIMPAMIKYVRASHPEVKTIALLNANDATGREVEAISRPMWEKAGVKVLSSDFYERGTTEFQPIAARLASLKPDIVDLSSVPPADAGQVFKELDVRGFKGVKVSDNGSGIDGIVATGGPAVNGVYMGAAVSFDGSSVTEHQRKTNSDAHAYLGESLSSPPIGYYDVIYMLKAAMEKAQSVDPKDVAAALPSVRFKTFYGGEAGFGGKDIYGSNQQPMLPVFITQIEDGKIVDRARIDPRKD</sequence>
<gene>
    <name evidence="5" type="primary">braC_12</name>
    <name evidence="6" type="ORF">C0Z16_33205</name>
    <name evidence="5" type="ORF">LMG27174_06469</name>
</gene>
<evidence type="ECO:0000313" key="7">
    <source>
        <dbReference type="Proteomes" id="UP000235659"/>
    </source>
</evidence>
<dbReference type="InterPro" id="IPR051010">
    <property type="entry name" value="BCAA_transport"/>
</dbReference>
<dbReference type="InterPro" id="IPR028081">
    <property type="entry name" value="Leu-bd"/>
</dbReference>
<comment type="similarity">
    <text evidence="1">Belongs to the leucine-binding protein family.</text>
</comment>
<organism evidence="5 8">
    <name type="scientific">Paraburkholderia rhynchosiae</name>
    <dbReference type="NCBI Taxonomy" id="487049"/>
    <lineage>
        <taxon>Bacteria</taxon>
        <taxon>Pseudomonadati</taxon>
        <taxon>Pseudomonadota</taxon>
        <taxon>Betaproteobacteria</taxon>
        <taxon>Burkholderiales</taxon>
        <taxon>Burkholderiaceae</taxon>
        <taxon>Paraburkholderia</taxon>
    </lineage>
</organism>
<evidence type="ECO:0000313" key="8">
    <source>
        <dbReference type="Proteomes" id="UP000494205"/>
    </source>
</evidence>
<feature type="domain" description="Leucine-binding protein" evidence="4">
    <location>
        <begin position="30"/>
        <end position="381"/>
    </location>
</feature>
<keyword evidence="7" id="KW-1185">Reference proteome</keyword>
<feature type="chain" id="PRO_5044384142" evidence="3">
    <location>
        <begin position="28"/>
        <end position="394"/>
    </location>
</feature>
<evidence type="ECO:0000256" key="3">
    <source>
        <dbReference type="SAM" id="SignalP"/>
    </source>
</evidence>
<dbReference type="Proteomes" id="UP000494205">
    <property type="component" value="Unassembled WGS sequence"/>
</dbReference>
<keyword evidence="2 3" id="KW-0732">Signal</keyword>
<feature type="signal peptide" evidence="3">
    <location>
        <begin position="1"/>
        <end position="27"/>
    </location>
</feature>
<proteinExistence type="inferred from homology"/>
<evidence type="ECO:0000259" key="4">
    <source>
        <dbReference type="Pfam" id="PF13458"/>
    </source>
</evidence>
<dbReference type="EMBL" id="CADIJZ010000038">
    <property type="protein sequence ID" value="CAB3738464.1"/>
    <property type="molecule type" value="Genomic_DNA"/>
</dbReference>
<dbReference type="PANTHER" id="PTHR30483">
    <property type="entry name" value="LEUCINE-SPECIFIC-BINDING PROTEIN"/>
    <property type="match status" value="1"/>
</dbReference>
<dbReference type="Pfam" id="PF13458">
    <property type="entry name" value="Peripla_BP_6"/>
    <property type="match status" value="1"/>
</dbReference>
<evidence type="ECO:0000256" key="2">
    <source>
        <dbReference type="ARBA" id="ARBA00022729"/>
    </source>
</evidence>
<evidence type="ECO:0000313" key="6">
    <source>
        <dbReference type="EMBL" id="PMS22227.1"/>
    </source>
</evidence>
<dbReference type="OrthoDB" id="5289062at2"/>
<dbReference type="RefSeq" id="WP_102636244.1">
    <property type="nucleotide sequence ID" value="NZ_CADIJZ010000038.1"/>
</dbReference>
<dbReference type="PANTHER" id="PTHR30483:SF6">
    <property type="entry name" value="PERIPLASMIC BINDING PROTEIN OF ABC TRANSPORTER FOR NATURAL AMINO ACIDS"/>
    <property type="match status" value="1"/>
</dbReference>
<reference evidence="6 7" key="1">
    <citation type="submission" date="2018-01" db="EMBL/GenBank/DDBJ databases">
        <title>Whole genome analyses suggest that Burkholderia sensu lato contains two further novel genera in the rhizoxinica-symbiotica group Mycetohabitans gen. nov., and Trinickia gen. nov.: implications for the evolution of diazotrophy and nodulation in the Burkholderiaceae.</title>
        <authorList>
            <person name="Estrada-de los Santos P."/>
            <person name="Palmer M."/>
            <person name="Chavez-Ramirez B."/>
            <person name="Beukes C."/>
            <person name="Steenkamp E.T."/>
            <person name="Hirsch A.M."/>
            <person name="Manyaka P."/>
            <person name="Maluk M."/>
            <person name="Lafos M."/>
            <person name="Crook M."/>
            <person name="Gross E."/>
            <person name="Simon M.F."/>
            <person name="Bueno dos Reis Junior F."/>
            <person name="Poole P.S."/>
            <person name="Venter S.N."/>
            <person name="James E.K."/>
        </authorList>
    </citation>
    <scope>NUCLEOTIDE SEQUENCE [LARGE SCALE GENOMIC DNA]</scope>
    <source>
        <strain evidence="6 7">WSM 3937</strain>
    </source>
</reference>
<evidence type="ECO:0000256" key="1">
    <source>
        <dbReference type="ARBA" id="ARBA00010062"/>
    </source>
</evidence>
<dbReference type="Proteomes" id="UP000235659">
    <property type="component" value="Unassembled WGS sequence"/>
</dbReference>
<dbReference type="AlphaFoldDB" id="A0A2N7VYJ7"/>
<dbReference type="InterPro" id="IPR028082">
    <property type="entry name" value="Peripla_BP_I"/>
</dbReference>
<name>A0A2N7VYJ7_9BURK</name>
<dbReference type="EMBL" id="PNXY01000044">
    <property type="protein sequence ID" value="PMS22227.1"/>
    <property type="molecule type" value="Genomic_DNA"/>
</dbReference>
<dbReference type="Gene3D" id="3.40.50.2300">
    <property type="match status" value="2"/>
</dbReference>
<protein>
    <submittedName>
        <fullName evidence="6">Amino acid ABC transporter substrate-binding protein</fullName>
    </submittedName>
    <submittedName>
        <fullName evidence="5">Leucine-, isoleucine-, valine-, threonine-, and alanine-binding protein</fullName>
    </submittedName>
</protein>